<comment type="caution">
    <text evidence="2">The sequence shown here is derived from an EMBL/GenBank/DDBJ whole genome shotgun (WGS) entry which is preliminary data.</text>
</comment>
<gene>
    <name evidence="2" type="ORF">FKZ61_06645</name>
</gene>
<dbReference type="PANTHER" id="PTHR43649">
    <property type="entry name" value="ARABINOSE-BINDING PROTEIN-RELATED"/>
    <property type="match status" value="1"/>
</dbReference>
<dbReference type="Pfam" id="PF01547">
    <property type="entry name" value="SBP_bac_1"/>
    <property type="match status" value="1"/>
</dbReference>
<dbReference type="PROSITE" id="PS51257">
    <property type="entry name" value="PROKAR_LIPOPROTEIN"/>
    <property type="match status" value="1"/>
</dbReference>
<reference evidence="2 3" key="1">
    <citation type="submission" date="2019-06" db="EMBL/GenBank/DDBJ databases">
        <title>Genome sequence of Litorilinea aerophila BAA-2444.</title>
        <authorList>
            <person name="Maclea K.S."/>
            <person name="Maurais E.G."/>
            <person name="Iannazzi L.C."/>
        </authorList>
    </citation>
    <scope>NUCLEOTIDE SEQUENCE [LARGE SCALE GENOMIC DNA]</scope>
    <source>
        <strain evidence="2 3">ATCC BAA-2444</strain>
    </source>
</reference>
<evidence type="ECO:0000256" key="1">
    <source>
        <dbReference type="SAM" id="SignalP"/>
    </source>
</evidence>
<dbReference type="OrthoDB" id="9782846at2"/>
<dbReference type="Gene3D" id="3.40.190.10">
    <property type="entry name" value="Periplasmic binding protein-like II"/>
    <property type="match status" value="1"/>
</dbReference>
<dbReference type="InterPro" id="IPR050490">
    <property type="entry name" value="Bact_solute-bd_prot1"/>
</dbReference>
<sequence length="460" mass="50621">MKMLDRKLSRRRFLAISAASTGAILAAACAPAQAPSAGSGEVSAPANATQTVIYWDWWGPTGSAANQALFERLPNALQEHRADLELDYQNVPFGEYFRKFLAAHAAGDVPDVMHCSVYWARDFFDRGAILDLMPFIEVTPDLAPEQFIPGSLLQATKGPAQYGVPGEGPDSNQIFFNLDLFEEAGVTTDADEIATWDWNDFTDAAKELTKMDGDEVVQSGFLVATPTAQTLSVWASCHGVDFYSKNADGIENGVGFNEKNAAVNGLHWFLDMLYESRVSQPIAPERQDWNQFMQGTTAMAQSGPWNYGRLRADVPELNWSTMLWPAAPVDGGHAGTAVWNNMLVIPAKAKSQEAGWGFLEFWCGLDWMLERLAIGDWMAPRKDFYETAEYKAKLEELPILAMVPKASAVGTPLVYIQQSALDAEIQPVLEAVILRQREPEEAVQELVDKGNEILAKAGYA</sequence>
<keyword evidence="3" id="KW-1185">Reference proteome</keyword>
<dbReference type="AlphaFoldDB" id="A0A540VIG0"/>
<dbReference type="Proteomes" id="UP000317371">
    <property type="component" value="Unassembled WGS sequence"/>
</dbReference>
<name>A0A540VIG0_9CHLR</name>
<dbReference type="PROSITE" id="PS51318">
    <property type="entry name" value="TAT"/>
    <property type="match status" value="1"/>
</dbReference>
<evidence type="ECO:0000313" key="2">
    <source>
        <dbReference type="EMBL" id="TQE96567.1"/>
    </source>
</evidence>
<feature type="signal peptide" evidence="1">
    <location>
        <begin position="1"/>
        <end position="34"/>
    </location>
</feature>
<dbReference type="EMBL" id="VIGC01000007">
    <property type="protein sequence ID" value="TQE96567.1"/>
    <property type="molecule type" value="Genomic_DNA"/>
</dbReference>
<dbReference type="SUPFAM" id="SSF53850">
    <property type="entry name" value="Periplasmic binding protein-like II"/>
    <property type="match status" value="1"/>
</dbReference>
<organism evidence="2 3">
    <name type="scientific">Litorilinea aerophila</name>
    <dbReference type="NCBI Taxonomy" id="1204385"/>
    <lineage>
        <taxon>Bacteria</taxon>
        <taxon>Bacillati</taxon>
        <taxon>Chloroflexota</taxon>
        <taxon>Caldilineae</taxon>
        <taxon>Caldilineales</taxon>
        <taxon>Caldilineaceae</taxon>
        <taxon>Litorilinea</taxon>
    </lineage>
</organism>
<keyword evidence="1" id="KW-0732">Signal</keyword>
<proteinExistence type="predicted"/>
<feature type="chain" id="PRO_5022967138" evidence="1">
    <location>
        <begin position="35"/>
        <end position="460"/>
    </location>
</feature>
<dbReference type="InParanoid" id="A0A540VIG0"/>
<dbReference type="InterPro" id="IPR006059">
    <property type="entry name" value="SBP"/>
</dbReference>
<dbReference type="RefSeq" id="WP_141609309.1">
    <property type="nucleotide sequence ID" value="NZ_VIGC02000007.1"/>
</dbReference>
<accession>A0A540VIG0</accession>
<protein>
    <submittedName>
        <fullName evidence="2">Extracellular solute-binding protein</fullName>
    </submittedName>
</protein>
<dbReference type="InterPro" id="IPR006311">
    <property type="entry name" value="TAT_signal"/>
</dbReference>
<evidence type="ECO:0000313" key="3">
    <source>
        <dbReference type="Proteomes" id="UP000317371"/>
    </source>
</evidence>
<dbReference type="PANTHER" id="PTHR43649:SF12">
    <property type="entry name" value="DIACETYLCHITOBIOSE BINDING PROTEIN DASA"/>
    <property type="match status" value="1"/>
</dbReference>